<dbReference type="EMBL" id="LR877154">
    <property type="protein sequence ID" value="CAD2218136.1"/>
    <property type="molecule type" value="Genomic_DNA"/>
</dbReference>
<feature type="region of interest" description="Disordered" evidence="1">
    <location>
        <begin position="270"/>
        <end position="312"/>
    </location>
</feature>
<evidence type="ECO:0000313" key="2">
    <source>
        <dbReference type="EMBL" id="CAD2218136.1"/>
    </source>
</evidence>
<dbReference type="Proteomes" id="UP000515908">
    <property type="component" value="Chromosome 10"/>
</dbReference>
<proteinExistence type="predicted"/>
<feature type="compositionally biased region" description="Acidic residues" evidence="1">
    <location>
        <begin position="285"/>
        <end position="297"/>
    </location>
</feature>
<evidence type="ECO:0000256" key="1">
    <source>
        <dbReference type="SAM" id="MobiDB-lite"/>
    </source>
</evidence>
<sequence length="396" mass="43891">MEPIVARLTELLQHRDISIVVPLSRAFPSVTRGEGGAKDYCSTLLQWLFQPPIQVHGVVLLVTGVVAAAIASGASEECVVLEADWASCTVSHIKGGSTVRHAVSRLGSLESIRQGVPHEHGTTATLDLTDPVFRPNLLKLFGLRAYQYMLLQMRPAHGGTGKGKGRRRAEELEWVKALSTEEKRDCGLFARTLVRVVGRPPFYSTNPASLWQSGVKSSDSFLIRCRQEEGTVATVLVGDAFRHADGLQHLFQYVCDHYCNEEVYARCERERKKARRPPGKRPRDSDDEDSSESETSSDSDSGSSTSSEEEEQWLHRVVPLLPTQPHLVPLVGLHIATEVSCRSTESYDLCRSSRQETSDQDGEASAYSTVCCRHWRMGEKDVVESRGAVGLWRSVF</sequence>
<evidence type="ECO:0000313" key="3">
    <source>
        <dbReference type="Proteomes" id="UP000515908"/>
    </source>
</evidence>
<reference evidence="2 3" key="1">
    <citation type="submission" date="2020-08" db="EMBL/GenBank/DDBJ databases">
        <authorList>
            <person name="Newling K."/>
            <person name="Davey J."/>
            <person name="Forrester S."/>
        </authorList>
    </citation>
    <scope>NUCLEOTIDE SEQUENCE [LARGE SCALE GENOMIC DNA]</scope>
    <source>
        <strain evidence="3">Crithidia deanei Carvalho (ATCC PRA-265)</strain>
    </source>
</reference>
<keyword evidence="3" id="KW-1185">Reference proteome</keyword>
<name>A0A7G2CE82_9TRYP</name>
<dbReference type="VEuPathDB" id="TriTrypDB:ADEAN_000562200"/>
<gene>
    <name evidence="2" type="ORF">ADEAN_000562200</name>
</gene>
<accession>A0A7G2CE82</accession>
<organism evidence="2 3">
    <name type="scientific">Angomonas deanei</name>
    <dbReference type="NCBI Taxonomy" id="59799"/>
    <lineage>
        <taxon>Eukaryota</taxon>
        <taxon>Discoba</taxon>
        <taxon>Euglenozoa</taxon>
        <taxon>Kinetoplastea</taxon>
        <taxon>Metakinetoplastina</taxon>
        <taxon>Trypanosomatida</taxon>
        <taxon>Trypanosomatidae</taxon>
        <taxon>Strigomonadinae</taxon>
        <taxon>Angomonas</taxon>
    </lineage>
</organism>
<dbReference type="AlphaFoldDB" id="A0A7G2CE82"/>
<protein>
    <submittedName>
        <fullName evidence="2">Uncharacterized protein</fullName>
    </submittedName>
</protein>